<dbReference type="EMBL" id="MUBK01000004">
    <property type="protein sequence ID" value="OTA21094.1"/>
    <property type="molecule type" value="Genomic_DNA"/>
</dbReference>
<dbReference type="AlphaFoldDB" id="A0A1Y2SQ42"/>
<dbReference type="OrthoDB" id="5572038at2"/>
<evidence type="ECO:0000313" key="2">
    <source>
        <dbReference type="Proteomes" id="UP000194204"/>
    </source>
</evidence>
<evidence type="ECO:0000313" key="1">
    <source>
        <dbReference type="EMBL" id="OTA21094.1"/>
    </source>
</evidence>
<gene>
    <name evidence="1" type="ORF">Xbed_00740</name>
</gene>
<keyword evidence="2" id="KW-1185">Reference proteome</keyword>
<dbReference type="RefSeq" id="WP_086111599.1">
    <property type="nucleotide sequence ID" value="NZ_CAWNHF010000145.1"/>
</dbReference>
<sequence length="259" mass="30006">MSIEEILRNAAQRAQNIFKGKSHNIKYYDVSILPEEKKSFYTDEGLDRRYTAFEELRGELLTTRVPSNRIYHKLISKQNSFLVGNCMLLAIFALQYLKNEHNQTLCQLFYPTDINLSALKSLLTLQLIVTLRPYNHAFSLICPPSYTNPKPKIGETYRPNQFPDGSWICDPWANIVCPAKNYDDKWKLKMAEWNHSGKALYLNRSNVQQDNDLNQSPLGKYAYTMVQMSHKTIDELITIFPNGDSKIKTHHSFRGCSLF</sequence>
<accession>A0A1Y2SQ42</accession>
<comment type="caution">
    <text evidence="1">The sequence shown here is derived from an EMBL/GenBank/DDBJ whole genome shotgun (WGS) entry which is preliminary data.</text>
</comment>
<dbReference type="Proteomes" id="UP000194204">
    <property type="component" value="Unassembled WGS sequence"/>
</dbReference>
<name>A0A1Y2SQ42_9GAMM</name>
<proteinExistence type="predicted"/>
<reference evidence="1 2" key="1">
    <citation type="submission" date="2017-01" db="EMBL/GenBank/DDBJ databases">
        <title>Deconstructing symbiosis and pathogenesis requirements using a combined genomic-metabolomic approach.</title>
        <authorList>
            <person name="Tobias N.J."/>
            <person name="Wolff H."/>
            <person name="Djahanschiri B."/>
            <person name="Ebersberger I."/>
            <person name="Bode H.B."/>
        </authorList>
    </citation>
    <scope>NUCLEOTIDE SEQUENCE [LARGE SCALE GENOMIC DNA]</scope>
    <source>
        <strain evidence="1 2">DSM 4764</strain>
    </source>
</reference>
<organism evidence="1 2">
    <name type="scientific">Xenorhabdus beddingii</name>
    <dbReference type="NCBI Taxonomy" id="40578"/>
    <lineage>
        <taxon>Bacteria</taxon>
        <taxon>Pseudomonadati</taxon>
        <taxon>Pseudomonadota</taxon>
        <taxon>Gammaproteobacteria</taxon>
        <taxon>Enterobacterales</taxon>
        <taxon>Morganellaceae</taxon>
        <taxon>Xenorhabdus</taxon>
    </lineage>
</organism>
<protein>
    <submittedName>
        <fullName evidence="1">Uncharacterized protein</fullName>
    </submittedName>
</protein>